<dbReference type="Proteomes" id="UP000681594">
    <property type="component" value="Unassembled WGS sequence"/>
</dbReference>
<comment type="caution">
    <text evidence="2">The sequence shown here is derived from an EMBL/GenBank/DDBJ whole genome shotgun (WGS) entry which is preliminary data.</text>
</comment>
<dbReference type="Pfam" id="PF00561">
    <property type="entry name" value="Abhydrolase_1"/>
    <property type="match status" value="1"/>
</dbReference>
<reference evidence="2 3" key="1">
    <citation type="submission" date="2021-03" db="EMBL/GenBank/DDBJ databases">
        <authorList>
            <person name="So Y."/>
        </authorList>
    </citation>
    <scope>NUCLEOTIDE SEQUENCE [LARGE SCALE GENOMIC DNA]</scope>
    <source>
        <strain evidence="2 3">SSH11</strain>
    </source>
</reference>
<name>A0ABS4AIL9_9PROT</name>
<keyword evidence="3" id="KW-1185">Reference proteome</keyword>
<dbReference type="GO" id="GO:0016787">
    <property type="term" value="F:hydrolase activity"/>
    <property type="evidence" value="ECO:0007669"/>
    <property type="project" value="UniProtKB-KW"/>
</dbReference>
<keyword evidence="2" id="KW-0378">Hydrolase</keyword>
<evidence type="ECO:0000259" key="1">
    <source>
        <dbReference type="Pfam" id="PF00561"/>
    </source>
</evidence>
<gene>
    <name evidence="2" type="ORF">J8J14_19060</name>
</gene>
<dbReference type="Gene3D" id="3.40.50.1820">
    <property type="entry name" value="alpha/beta hydrolase"/>
    <property type="match status" value="1"/>
</dbReference>
<dbReference type="InterPro" id="IPR000073">
    <property type="entry name" value="AB_hydrolase_1"/>
</dbReference>
<dbReference type="EMBL" id="JAGIZB010000022">
    <property type="protein sequence ID" value="MBP0446878.1"/>
    <property type="molecule type" value="Genomic_DNA"/>
</dbReference>
<sequence>MSLLARIAILAVLLLVLLVLAPAVTLWAMQERFLFPVRHGDTPVAASGIWRTGHVELPGAGRIAFLHADTGANPEAPVLLYLHGNASSAALAATITTGLAEAGIPVVAAEYPGYSGNPGAPSEAALKATAEATAAWARARWPTRRLAVLGESIGSAPAVHLAATGVADLLVIDSGFTSMTETIRQHMPWLPGLAWLNRHPMDSIGALRAAASRLPPTLVMVSAEDSVVPTAMGEALAAAIPGSRLVRSEWSGHPVLYGDPPSRQLLLRWLLAEGSRR</sequence>
<protein>
    <submittedName>
        <fullName evidence="2">Alpha/beta hydrolase</fullName>
    </submittedName>
</protein>
<dbReference type="RefSeq" id="WP_209381144.1">
    <property type="nucleotide sequence ID" value="NZ_JAGIZB010000022.1"/>
</dbReference>
<evidence type="ECO:0000313" key="3">
    <source>
        <dbReference type="Proteomes" id="UP000681594"/>
    </source>
</evidence>
<evidence type="ECO:0000313" key="2">
    <source>
        <dbReference type="EMBL" id="MBP0446878.1"/>
    </source>
</evidence>
<proteinExistence type="predicted"/>
<accession>A0ABS4AIL9</accession>
<feature type="domain" description="AB hydrolase-1" evidence="1">
    <location>
        <begin position="77"/>
        <end position="196"/>
    </location>
</feature>
<organism evidence="2 3">
    <name type="scientific">Pararoseomonas baculiformis</name>
    <dbReference type="NCBI Taxonomy" id="2820812"/>
    <lineage>
        <taxon>Bacteria</taxon>
        <taxon>Pseudomonadati</taxon>
        <taxon>Pseudomonadota</taxon>
        <taxon>Alphaproteobacteria</taxon>
        <taxon>Acetobacterales</taxon>
        <taxon>Acetobacteraceae</taxon>
        <taxon>Pararoseomonas</taxon>
    </lineage>
</organism>
<dbReference type="PANTHER" id="PTHR12277">
    <property type="entry name" value="ALPHA/BETA HYDROLASE DOMAIN-CONTAINING PROTEIN"/>
    <property type="match status" value="1"/>
</dbReference>
<dbReference type="InterPro" id="IPR029058">
    <property type="entry name" value="AB_hydrolase_fold"/>
</dbReference>
<dbReference type="SUPFAM" id="SSF53474">
    <property type="entry name" value="alpha/beta-Hydrolases"/>
    <property type="match status" value="1"/>
</dbReference>